<gene>
    <name evidence="2" type="ORF">M408DRAFT_329337</name>
</gene>
<evidence type="ECO:0000313" key="3">
    <source>
        <dbReference type="Proteomes" id="UP000054097"/>
    </source>
</evidence>
<dbReference type="EMBL" id="KN824292">
    <property type="protein sequence ID" value="KIM28544.1"/>
    <property type="molecule type" value="Genomic_DNA"/>
</dbReference>
<feature type="compositionally biased region" description="Polar residues" evidence="1">
    <location>
        <begin position="54"/>
        <end position="71"/>
    </location>
</feature>
<dbReference type="OrthoDB" id="3267392at2759"/>
<feature type="compositionally biased region" description="Low complexity" evidence="1">
    <location>
        <begin position="378"/>
        <end position="395"/>
    </location>
</feature>
<feature type="compositionally biased region" description="Low complexity" evidence="1">
    <location>
        <begin position="447"/>
        <end position="470"/>
    </location>
</feature>
<feature type="compositionally biased region" description="Low complexity" evidence="1">
    <location>
        <begin position="249"/>
        <end position="260"/>
    </location>
</feature>
<accession>A0A0C3B8U6</accession>
<feature type="region of interest" description="Disordered" evidence="1">
    <location>
        <begin position="170"/>
        <end position="211"/>
    </location>
</feature>
<feature type="compositionally biased region" description="Polar residues" evidence="1">
    <location>
        <begin position="225"/>
        <end position="248"/>
    </location>
</feature>
<dbReference type="HOGENOM" id="CLU_567618_0_0_1"/>
<reference evidence="2 3" key="1">
    <citation type="submission" date="2014-04" db="EMBL/GenBank/DDBJ databases">
        <authorList>
            <consortium name="DOE Joint Genome Institute"/>
            <person name="Kuo A."/>
            <person name="Zuccaro A."/>
            <person name="Kohler A."/>
            <person name="Nagy L.G."/>
            <person name="Floudas D."/>
            <person name="Copeland A."/>
            <person name="Barry K.W."/>
            <person name="Cichocki N."/>
            <person name="Veneault-Fourrey C."/>
            <person name="LaButti K."/>
            <person name="Lindquist E.A."/>
            <person name="Lipzen A."/>
            <person name="Lundell T."/>
            <person name="Morin E."/>
            <person name="Murat C."/>
            <person name="Sun H."/>
            <person name="Tunlid A."/>
            <person name="Henrissat B."/>
            <person name="Grigoriev I.V."/>
            <person name="Hibbett D.S."/>
            <person name="Martin F."/>
            <person name="Nordberg H.P."/>
            <person name="Cantor M.N."/>
            <person name="Hua S.X."/>
        </authorList>
    </citation>
    <scope>NUCLEOTIDE SEQUENCE [LARGE SCALE GENOMIC DNA]</scope>
    <source>
        <strain evidence="2 3">MAFF 305830</strain>
    </source>
</reference>
<evidence type="ECO:0000313" key="2">
    <source>
        <dbReference type="EMBL" id="KIM28544.1"/>
    </source>
</evidence>
<reference evidence="3" key="2">
    <citation type="submission" date="2015-01" db="EMBL/GenBank/DDBJ databases">
        <title>Evolutionary Origins and Diversification of the Mycorrhizal Mutualists.</title>
        <authorList>
            <consortium name="DOE Joint Genome Institute"/>
            <consortium name="Mycorrhizal Genomics Consortium"/>
            <person name="Kohler A."/>
            <person name="Kuo A."/>
            <person name="Nagy L.G."/>
            <person name="Floudas D."/>
            <person name="Copeland A."/>
            <person name="Barry K.W."/>
            <person name="Cichocki N."/>
            <person name="Veneault-Fourrey C."/>
            <person name="LaButti K."/>
            <person name="Lindquist E.A."/>
            <person name="Lipzen A."/>
            <person name="Lundell T."/>
            <person name="Morin E."/>
            <person name="Murat C."/>
            <person name="Riley R."/>
            <person name="Ohm R."/>
            <person name="Sun H."/>
            <person name="Tunlid A."/>
            <person name="Henrissat B."/>
            <person name="Grigoriev I.V."/>
            <person name="Hibbett D.S."/>
            <person name="Martin F."/>
        </authorList>
    </citation>
    <scope>NUCLEOTIDE SEQUENCE [LARGE SCALE GENOMIC DNA]</scope>
    <source>
        <strain evidence="3">MAFF 305830</strain>
    </source>
</reference>
<protein>
    <submittedName>
        <fullName evidence="2">Uncharacterized protein</fullName>
    </submittedName>
</protein>
<feature type="region of interest" description="Disordered" evidence="1">
    <location>
        <begin position="225"/>
        <end position="398"/>
    </location>
</feature>
<feature type="compositionally biased region" description="Polar residues" evidence="1">
    <location>
        <begin position="187"/>
        <end position="201"/>
    </location>
</feature>
<feature type="region of interest" description="Disordered" evidence="1">
    <location>
        <begin position="437"/>
        <end position="481"/>
    </location>
</feature>
<evidence type="ECO:0000256" key="1">
    <source>
        <dbReference type="SAM" id="MobiDB-lite"/>
    </source>
</evidence>
<feature type="region of interest" description="Disordered" evidence="1">
    <location>
        <begin position="42"/>
        <end position="79"/>
    </location>
</feature>
<feature type="compositionally biased region" description="Polar residues" evidence="1">
    <location>
        <begin position="261"/>
        <end position="343"/>
    </location>
</feature>
<proteinExistence type="predicted"/>
<dbReference type="AlphaFoldDB" id="A0A0C3B8U6"/>
<sequence length="481" mass="50168">MAGEHTPKPRGNGKPLPDVVGSGAATVGRVEGHSAAAAAAAAALKDSRVRSGSAGDTSRVGATSPSPSVGQRRTGDLKIPARISMRQGSLKRELEAVKEFATSVEDLKRLQTNHQAVLAALAPNPRRSSSRASNQAVNPATIQSIEAQYGMWWECAELLVELGGAAPPTVAGTPIQENQPSIPPRTFGSQGSANGHYGTQRSFSSSSSGGDLSTRQLEILKQMLSTPNPTTFNPSSIRWPNGGSRQELSGSGSDHIVSSSARGTKSTLNSASSLHDQPPSSVSRAQANSSNYPYAQGTWTTKNRTSNPSGSRPNLNGVFPSSETQKPAKSSQTASRGTLSGSSAAGGIVTTDDTEEEISDWDRDSSSDSGKAARKLSSHASSLKPASSTASSSVDMSHHQIPTQARLALTPETILPLLSYAREVKSRLVDCLDELERARGRSRGTPSASTAVSAAAQQQQYSSSSRGSRAPEIGTSTLRRA</sequence>
<organism evidence="2 3">
    <name type="scientific">Serendipita vermifera MAFF 305830</name>
    <dbReference type="NCBI Taxonomy" id="933852"/>
    <lineage>
        <taxon>Eukaryota</taxon>
        <taxon>Fungi</taxon>
        <taxon>Dikarya</taxon>
        <taxon>Basidiomycota</taxon>
        <taxon>Agaricomycotina</taxon>
        <taxon>Agaricomycetes</taxon>
        <taxon>Sebacinales</taxon>
        <taxon>Serendipitaceae</taxon>
        <taxon>Serendipita</taxon>
    </lineage>
</organism>
<name>A0A0C3B8U6_SERVB</name>
<feature type="region of interest" description="Disordered" evidence="1">
    <location>
        <begin position="1"/>
        <end position="25"/>
    </location>
</feature>
<keyword evidence="3" id="KW-1185">Reference proteome</keyword>
<dbReference type="Proteomes" id="UP000054097">
    <property type="component" value="Unassembled WGS sequence"/>
</dbReference>